<name>A0A653CFM3_CALMS</name>
<evidence type="ECO:0000313" key="1">
    <source>
        <dbReference type="EMBL" id="VEN46667.1"/>
    </source>
</evidence>
<organism evidence="1 2">
    <name type="scientific">Callosobruchus maculatus</name>
    <name type="common">Southern cowpea weevil</name>
    <name type="synonym">Pulse bruchid</name>
    <dbReference type="NCBI Taxonomy" id="64391"/>
    <lineage>
        <taxon>Eukaryota</taxon>
        <taxon>Metazoa</taxon>
        <taxon>Ecdysozoa</taxon>
        <taxon>Arthropoda</taxon>
        <taxon>Hexapoda</taxon>
        <taxon>Insecta</taxon>
        <taxon>Pterygota</taxon>
        <taxon>Neoptera</taxon>
        <taxon>Endopterygota</taxon>
        <taxon>Coleoptera</taxon>
        <taxon>Polyphaga</taxon>
        <taxon>Cucujiformia</taxon>
        <taxon>Chrysomeloidea</taxon>
        <taxon>Chrysomelidae</taxon>
        <taxon>Bruchinae</taxon>
        <taxon>Bruchini</taxon>
        <taxon>Callosobruchus</taxon>
    </lineage>
</organism>
<proteinExistence type="predicted"/>
<gene>
    <name evidence="1" type="ORF">CALMAC_LOCUS8685</name>
</gene>
<dbReference type="Proteomes" id="UP000410492">
    <property type="component" value="Unassembled WGS sequence"/>
</dbReference>
<keyword evidence="2" id="KW-1185">Reference proteome</keyword>
<accession>A0A653CFM3</accession>
<dbReference type="AlphaFoldDB" id="A0A653CFM3"/>
<dbReference type="EMBL" id="CAACVG010007701">
    <property type="protein sequence ID" value="VEN46667.1"/>
    <property type="molecule type" value="Genomic_DNA"/>
</dbReference>
<evidence type="ECO:0000313" key="2">
    <source>
        <dbReference type="Proteomes" id="UP000410492"/>
    </source>
</evidence>
<dbReference type="OrthoDB" id="6778938at2759"/>
<sequence>MYKEIMKDIYAEETRPGTACQTEETRRLDGAFWRGWKSGTCPAQSIQIRSEDGDTGRAERRLQPYVSFGCSYNSPRHSCLWIGL</sequence>
<protein>
    <submittedName>
        <fullName evidence="1">Uncharacterized protein</fullName>
    </submittedName>
</protein>
<reference evidence="1 2" key="1">
    <citation type="submission" date="2019-01" db="EMBL/GenBank/DDBJ databases">
        <authorList>
            <person name="Sayadi A."/>
        </authorList>
    </citation>
    <scope>NUCLEOTIDE SEQUENCE [LARGE SCALE GENOMIC DNA]</scope>
</reference>